<accession>A0A0V0GX88</accession>
<evidence type="ECO:0000256" key="1">
    <source>
        <dbReference type="SAM" id="Phobius"/>
    </source>
</evidence>
<feature type="transmembrane region" description="Helical" evidence="1">
    <location>
        <begin position="21"/>
        <end position="44"/>
    </location>
</feature>
<name>A0A0V0GX88_SOLCH</name>
<reference evidence="2" key="1">
    <citation type="submission" date="2015-12" db="EMBL/GenBank/DDBJ databases">
        <title>Gene expression during late stages of embryo sac development: a critical building block for successful pollen-pistil interactions.</title>
        <authorList>
            <person name="Liu Y."/>
            <person name="Joly V."/>
            <person name="Sabar M."/>
            <person name="Matton D.P."/>
        </authorList>
    </citation>
    <scope>NUCLEOTIDE SEQUENCE</scope>
</reference>
<organism evidence="2">
    <name type="scientific">Solanum chacoense</name>
    <name type="common">Chaco potato</name>
    <dbReference type="NCBI Taxonomy" id="4108"/>
    <lineage>
        <taxon>Eukaryota</taxon>
        <taxon>Viridiplantae</taxon>
        <taxon>Streptophyta</taxon>
        <taxon>Embryophyta</taxon>
        <taxon>Tracheophyta</taxon>
        <taxon>Spermatophyta</taxon>
        <taxon>Magnoliopsida</taxon>
        <taxon>eudicotyledons</taxon>
        <taxon>Gunneridae</taxon>
        <taxon>Pentapetalae</taxon>
        <taxon>asterids</taxon>
        <taxon>lamiids</taxon>
        <taxon>Solanales</taxon>
        <taxon>Solanaceae</taxon>
        <taxon>Solanoideae</taxon>
        <taxon>Solaneae</taxon>
        <taxon>Solanum</taxon>
    </lineage>
</organism>
<proteinExistence type="predicted"/>
<evidence type="ECO:0000313" key="2">
    <source>
        <dbReference type="EMBL" id="JAP12391.1"/>
    </source>
</evidence>
<sequence length="97" mass="11014">MPRVRHLFQPGYLILARRYNCLLMARIITCFNMLPPCPITFLLLQICQIITEGTTLNKGLNFLMHSASHHILITYFNCINGPCISAAFAKLLCMLTT</sequence>
<dbReference type="AlphaFoldDB" id="A0A0V0GX88"/>
<protein>
    <submittedName>
        <fullName evidence="2">Putative ovule protein</fullName>
    </submittedName>
</protein>
<keyword evidence="1" id="KW-0472">Membrane</keyword>
<keyword evidence="1" id="KW-1133">Transmembrane helix</keyword>
<dbReference type="EMBL" id="GEDG01029678">
    <property type="protein sequence ID" value="JAP12391.1"/>
    <property type="molecule type" value="Transcribed_RNA"/>
</dbReference>
<keyword evidence="1" id="KW-0812">Transmembrane</keyword>